<protein>
    <recommendedName>
        <fullName evidence="2">Anti-sigma factor antagonist</fullName>
    </recommendedName>
</protein>
<dbReference type="PANTHER" id="PTHR33495:SF2">
    <property type="entry name" value="ANTI-SIGMA FACTOR ANTAGONIST TM_1081-RELATED"/>
    <property type="match status" value="1"/>
</dbReference>
<comment type="caution">
    <text evidence="4">The sequence shown here is derived from an EMBL/GenBank/DDBJ whole genome shotgun (WGS) entry which is preliminary data.</text>
</comment>
<gene>
    <name evidence="4" type="ORF">J3R75_000520</name>
</gene>
<dbReference type="InterPro" id="IPR002645">
    <property type="entry name" value="STAS_dom"/>
</dbReference>
<evidence type="ECO:0000259" key="3">
    <source>
        <dbReference type="PROSITE" id="PS50801"/>
    </source>
</evidence>
<evidence type="ECO:0000313" key="5">
    <source>
        <dbReference type="Proteomes" id="UP001238163"/>
    </source>
</evidence>
<dbReference type="SUPFAM" id="SSF52091">
    <property type="entry name" value="SpoIIaa-like"/>
    <property type="match status" value="1"/>
</dbReference>
<proteinExistence type="inferred from homology"/>
<sequence>MEITQNNQNGVQVIEVKGRLTADCAETYKQTLTDVVAQNNRLVIDLAQLEYIDSTGLGAMVYILQQTLDNGGELKLARLQGKSRIVFDITKAYKIFDIFDTVEEAAAAIKNK</sequence>
<dbReference type="AlphaFoldDB" id="A0AAE3VDQ0"/>
<dbReference type="NCBIfam" id="TIGR00377">
    <property type="entry name" value="ant_ant_sig"/>
    <property type="match status" value="1"/>
</dbReference>
<dbReference type="CDD" id="cd07043">
    <property type="entry name" value="STAS_anti-anti-sigma_factors"/>
    <property type="match status" value="1"/>
</dbReference>
<organism evidence="4 5">
    <name type="scientific">Oligosphaera ethanolica</name>
    <dbReference type="NCBI Taxonomy" id="760260"/>
    <lineage>
        <taxon>Bacteria</taxon>
        <taxon>Pseudomonadati</taxon>
        <taxon>Lentisphaerota</taxon>
        <taxon>Oligosphaeria</taxon>
        <taxon>Oligosphaerales</taxon>
        <taxon>Oligosphaeraceae</taxon>
        <taxon>Oligosphaera</taxon>
    </lineage>
</organism>
<dbReference type="Pfam" id="PF01740">
    <property type="entry name" value="STAS"/>
    <property type="match status" value="1"/>
</dbReference>
<dbReference type="GO" id="GO:0043856">
    <property type="term" value="F:anti-sigma factor antagonist activity"/>
    <property type="evidence" value="ECO:0007669"/>
    <property type="project" value="InterPro"/>
</dbReference>
<keyword evidence="5" id="KW-1185">Reference proteome</keyword>
<dbReference type="Gene3D" id="3.30.750.24">
    <property type="entry name" value="STAS domain"/>
    <property type="match status" value="1"/>
</dbReference>
<reference evidence="4" key="1">
    <citation type="submission" date="2023-07" db="EMBL/GenBank/DDBJ databases">
        <title>Genomic Encyclopedia of Type Strains, Phase IV (KMG-IV): sequencing the most valuable type-strain genomes for metagenomic binning, comparative biology and taxonomic classification.</title>
        <authorList>
            <person name="Goeker M."/>
        </authorList>
    </citation>
    <scope>NUCLEOTIDE SEQUENCE</scope>
    <source>
        <strain evidence="4">DSM 24202</strain>
    </source>
</reference>
<evidence type="ECO:0000313" key="4">
    <source>
        <dbReference type="EMBL" id="MDQ0288413.1"/>
    </source>
</evidence>
<feature type="domain" description="STAS" evidence="3">
    <location>
        <begin position="1"/>
        <end position="109"/>
    </location>
</feature>
<dbReference type="InterPro" id="IPR003658">
    <property type="entry name" value="Anti-sigma_ant"/>
</dbReference>
<evidence type="ECO:0000256" key="2">
    <source>
        <dbReference type="RuleBase" id="RU003749"/>
    </source>
</evidence>
<dbReference type="PANTHER" id="PTHR33495">
    <property type="entry name" value="ANTI-SIGMA FACTOR ANTAGONIST TM_1081-RELATED-RELATED"/>
    <property type="match status" value="1"/>
</dbReference>
<dbReference type="InterPro" id="IPR036513">
    <property type="entry name" value="STAS_dom_sf"/>
</dbReference>
<dbReference type="Proteomes" id="UP001238163">
    <property type="component" value="Unassembled WGS sequence"/>
</dbReference>
<name>A0AAE3VDQ0_9BACT</name>
<accession>A0AAE3VDQ0</accession>
<dbReference type="EMBL" id="JAUSVL010000001">
    <property type="protein sequence ID" value="MDQ0288413.1"/>
    <property type="molecule type" value="Genomic_DNA"/>
</dbReference>
<evidence type="ECO:0000256" key="1">
    <source>
        <dbReference type="ARBA" id="ARBA00009013"/>
    </source>
</evidence>
<comment type="similarity">
    <text evidence="1 2">Belongs to the anti-sigma-factor antagonist family.</text>
</comment>
<dbReference type="PROSITE" id="PS50801">
    <property type="entry name" value="STAS"/>
    <property type="match status" value="1"/>
</dbReference>
<dbReference type="RefSeq" id="WP_307259736.1">
    <property type="nucleotide sequence ID" value="NZ_JAUSVL010000001.1"/>
</dbReference>